<feature type="signal peptide" evidence="1">
    <location>
        <begin position="1"/>
        <end position="19"/>
    </location>
</feature>
<organism evidence="2 3">
    <name type="scientific">Paraflavitalea soli</name>
    <dbReference type="NCBI Taxonomy" id="2315862"/>
    <lineage>
        <taxon>Bacteria</taxon>
        <taxon>Pseudomonadati</taxon>
        <taxon>Bacteroidota</taxon>
        <taxon>Chitinophagia</taxon>
        <taxon>Chitinophagales</taxon>
        <taxon>Chitinophagaceae</taxon>
        <taxon>Paraflavitalea</taxon>
    </lineage>
</organism>
<feature type="chain" id="PRO_5017623250" evidence="1">
    <location>
        <begin position="20"/>
        <end position="424"/>
    </location>
</feature>
<dbReference type="SUPFAM" id="SSF52096">
    <property type="entry name" value="ClpP/crotonase"/>
    <property type="match status" value="1"/>
</dbReference>
<dbReference type="KEGG" id="pseg:D3H65_05030"/>
<gene>
    <name evidence="2" type="ORF">D3H65_05030</name>
</gene>
<protein>
    <submittedName>
        <fullName evidence="2">Uncharacterized protein</fullName>
    </submittedName>
</protein>
<evidence type="ECO:0000313" key="3">
    <source>
        <dbReference type="Proteomes" id="UP000263900"/>
    </source>
</evidence>
<accession>A0A3B7MJG8</accession>
<evidence type="ECO:0000256" key="1">
    <source>
        <dbReference type="SAM" id="SignalP"/>
    </source>
</evidence>
<dbReference type="AlphaFoldDB" id="A0A3B7MJG8"/>
<evidence type="ECO:0000313" key="2">
    <source>
        <dbReference type="EMBL" id="AXY73379.1"/>
    </source>
</evidence>
<sequence length="424" mass="47950">MRYLFLFLLTYSLSPAAQSQTGNYRADLDALYDLLKKTPSYKDQVKGDKEPAFHALYQSLRADTLQVGNSFDNYYKLVQLFIPLRDNHLGFIQLPSIELKLSEQQNVEAVKQYRQSSFFKNYPATAINLDSLEAVLAPIATDSVEGIYYYDSLLTVGVYRAGQGALTGVVLHTTLPQWEKGQIAIRLYEYAPHCFRAVYGHPLKKNLIFYSNEKFRNHSLINSMFYSSVSQTVYKKILHETDHSNIPASEPAFQLKSISPAIQYLRLGNFSAMTKDMAVSQAFYDRIKDSLTAPYLIVDVRNNTGGADKVSYKFFALVKKYAESHKAYLLMNNATMSQGEIFTLQLKRFAGISTFGQTTMGTITYGVNYGGMATLPSGQYGAIMTDMRDNTQYLPYENYGVTPDTILNNQSDWIMQLVQVIGEK</sequence>
<keyword evidence="1" id="KW-0732">Signal</keyword>
<proteinExistence type="predicted"/>
<dbReference type="RefSeq" id="WP_119049217.1">
    <property type="nucleotide sequence ID" value="NZ_CP032157.1"/>
</dbReference>
<dbReference type="OrthoDB" id="6397760at2"/>
<name>A0A3B7MJG8_9BACT</name>
<dbReference type="InterPro" id="IPR029045">
    <property type="entry name" value="ClpP/crotonase-like_dom_sf"/>
</dbReference>
<dbReference type="EMBL" id="CP032157">
    <property type="protein sequence ID" value="AXY73379.1"/>
    <property type="molecule type" value="Genomic_DNA"/>
</dbReference>
<dbReference type="Proteomes" id="UP000263900">
    <property type="component" value="Chromosome"/>
</dbReference>
<keyword evidence="3" id="KW-1185">Reference proteome</keyword>
<reference evidence="2 3" key="1">
    <citation type="submission" date="2018-09" db="EMBL/GenBank/DDBJ databases">
        <title>Genome sequencing of strain 6GH32-13.</title>
        <authorList>
            <person name="Weon H.-Y."/>
            <person name="Heo J."/>
            <person name="Kwon S.-W."/>
        </authorList>
    </citation>
    <scope>NUCLEOTIDE SEQUENCE [LARGE SCALE GENOMIC DNA]</scope>
    <source>
        <strain evidence="2 3">5GH32-13</strain>
    </source>
</reference>
<dbReference type="Gene3D" id="3.90.226.10">
    <property type="entry name" value="2-enoyl-CoA Hydratase, Chain A, domain 1"/>
    <property type="match status" value="2"/>
</dbReference>